<dbReference type="CDD" id="cd00082">
    <property type="entry name" value="HisKA"/>
    <property type="match status" value="1"/>
</dbReference>
<keyword evidence="12" id="KW-0902">Two-component regulatory system</keyword>
<evidence type="ECO:0000259" key="16">
    <source>
        <dbReference type="PROSITE" id="PS50885"/>
    </source>
</evidence>
<dbReference type="Pfam" id="PF00672">
    <property type="entry name" value="HAMP"/>
    <property type="match status" value="1"/>
</dbReference>
<dbReference type="Pfam" id="PF02518">
    <property type="entry name" value="HATPase_c"/>
    <property type="match status" value="1"/>
</dbReference>
<dbReference type="PRINTS" id="PR00344">
    <property type="entry name" value="BCTRLSENSOR"/>
</dbReference>
<dbReference type="SUPFAM" id="SSF47384">
    <property type="entry name" value="Homodimeric domain of signal transducing histidine kinase"/>
    <property type="match status" value="1"/>
</dbReference>
<evidence type="ECO:0000256" key="13">
    <source>
        <dbReference type="ARBA" id="ARBA00023136"/>
    </source>
</evidence>
<dbReference type="SMART" id="SM00388">
    <property type="entry name" value="HisKA"/>
    <property type="match status" value="1"/>
</dbReference>
<evidence type="ECO:0000256" key="10">
    <source>
        <dbReference type="ARBA" id="ARBA00022840"/>
    </source>
</evidence>
<dbReference type="CDD" id="cd06225">
    <property type="entry name" value="HAMP"/>
    <property type="match status" value="1"/>
</dbReference>
<dbReference type="Pfam" id="PF00512">
    <property type="entry name" value="HisKA"/>
    <property type="match status" value="1"/>
</dbReference>
<evidence type="ECO:0000256" key="2">
    <source>
        <dbReference type="ARBA" id="ARBA00004651"/>
    </source>
</evidence>
<dbReference type="PROSITE" id="PS50109">
    <property type="entry name" value="HIS_KIN"/>
    <property type="match status" value="1"/>
</dbReference>
<dbReference type="Gene3D" id="1.10.287.130">
    <property type="match status" value="1"/>
</dbReference>
<evidence type="ECO:0000256" key="8">
    <source>
        <dbReference type="ARBA" id="ARBA00022741"/>
    </source>
</evidence>
<evidence type="ECO:0000256" key="11">
    <source>
        <dbReference type="ARBA" id="ARBA00022989"/>
    </source>
</evidence>
<keyword evidence="4" id="KW-1003">Cell membrane</keyword>
<dbReference type="InterPro" id="IPR036097">
    <property type="entry name" value="HisK_dim/P_sf"/>
</dbReference>
<accession>A0A5D4RD56</accession>
<evidence type="ECO:0000259" key="15">
    <source>
        <dbReference type="PROSITE" id="PS50109"/>
    </source>
</evidence>
<keyword evidence="6" id="KW-0808">Transferase</keyword>
<keyword evidence="13 14" id="KW-0472">Membrane</keyword>
<dbReference type="PANTHER" id="PTHR45436:SF5">
    <property type="entry name" value="SENSOR HISTIDINE KINASE TRCS"/>
    <property type="match status" value="1"/>
</dbReference>
<evidence type="ECO:0000256" key="14">
    <source>
        <dbReference type="SAM" id="Phobius"/>
    </source>
</evidence>
<feature type="transmembrane region" description="Helical" evidence="14">
    <location>
        <begin position="12"/>
        <end position="33"/>
    </location>
</feature>
<feature type="domain" description="HAMP" evidence="16">
    <location>
        <begin position="175"/>
        <end position="229"/>
    </location>
</feature>
<evidence type="ECO:0000256" key="6">
    <source>
        <dbReference type="ARBA" id="ARBA00022679"/>
    </source>
</evidence>
<dbReference type="CDD" id="cd00075">
    <property type="entry name" value="HATPase"/>
    <property type="match status" value="1"/>
</dbReference>
<dbReference type="RefSeq" id="WP_148974764.1">
    <property type="nucleotide sequence ID" value="NZ_VTER01000005.1"/>
</dbReference>
<dbReference type="FunFam" id="1.10.287.130:FF:000001">
    <property type="entry name" value="Two-component sensor histidine kinase"/>
    <property type="match status" value="1"/>
</dbReference>
<evidence type="ECO:0000256" key="3">
    <source>
        <dbReference type="ARBA" id="ARBA00012438"/>
    </source>
</evidence>
<comment type="caution">
    <text evidence="17">The sequence shown here is derived from an EMBL/GenBank/DDBJ whole genome shotgun (WGS) entry which is preliminary data.</text>
</comment>
<organism evidence="17 18">
    <name type="scientific">Bacillus infantis</name>
    <dbReference type="NCBI Taxonomy" id="324767"/>
    <lineage>
        <taxon>Bacteria</taxon>
        <taxon>Bacillati</taxon>
        <taxon>Bacillota</taxon>
        <taxon>Bacilli</taxon>
        <taxon>Bacillales</taxon>
        <taxon>Bacillaceae</taxon>
        <taxon>Bacillus</taxon>
    </lineage>
</organism>
<dbReference type="PANTHER" id="PTHR45436">
    <property type="entry name" value="SENSOR HISTIDINE KINASE YKOH"/>
    <property type="match status" value="1"/>
</dbReference>
<evidence type="ECO:0000256" key="12">
    <source>
        <dbReference type="ARBA" id="ARBA00023012"/>
    </source>
</evidence>
<dbReference type="SMART" id="SM00387">
    <property type="entry name" value="HATPase_c"/>
    <property type="match status" value="1"/>
</dbReference>
<keyword evidence="8" id="KW-0547">Nucleotide-binding</keyword>
<dbReference type="AlphaFoldDB" id="A0A5D4RD56"/>
<evidence type="ECO:0000256" key="1">
    <source>
        <dbReference type="ARBA" id="ARBA00000085"/>
    </source>
</evidence>
<feature type="transmembrane region" description="Helical" evidence="14">
    <location>
        <begin position="151"/>
        <end position="170"/>
    </location>
</feature>
<dbReference type="SUPFAM" id="SSF55874">
    <property type="entry name" value="ATPase domain of HSP90 chaperone/DNA topoisomerase II/histidine kinase"/>
    <property type="match status" value="1"/>
</dbReference>
<keyword evidence="7 14" id="KW-0812">Transmembrane</keyword>
<comment type="catalytic activity">
    <reaction evidence="1">
        <text>ATP + protein L-histidine = ADP + protein N-phospho-L-histidine.</text>
        <dbReference type="EC" id="2.7.13.3"/>
    </reaction>
</comment>
<dbReference type="Gene3D" id="6.10.340.10">
    <property type="match status" value="1"/>
</dbReference>
<dbReference type="Gene3D" id="3.30.565.10">
    <property type="entry name" value="Histidine kinase-like ATPase, C-terminal domain"/>
    <property type="match status" value="1"/>
</dbReference>
<sequence length="446" mass="50784">MRIQTKIQWYSSLFLIAMLVLLSLLVAIMFFWISLDRERDVLEEQASLFVQNNPIGQLPNGQSGLLEPYTPDDGMLRIISPQGQVISVYSDEEDYRQLEIEGAGSEDFSIKNVKGGFILRYQEPITADGEQEGIVEIVHSLEDLWENTLRLLYVLGGASLIIIMFSILAGKWLSRLILKPIALMSRTMSEIEESGRFQTIVFEKESKDELQQMGLVFNRMIERLKENQHKQQRFVSDASHELKTPITVIESYANLLKRRDISDPKMQKQAAESIHHEALRMKRLTGQLLDIAALDEQKISPDEQVELVAFCEKIARIFTETKKRFVHVDSAKREITAFIHKEKFEQVLIILLDNSIKYSQGDVAIYVDQDDKGQVRITVDDEGIGIPEKDLPYVFDRFYRVDSSRSRETGGSGLGLSIARELIHSLGGEISITSEENKGTQVTITL</sequence>
<dbReference type="PROSITE" id="PS50885">
    <property type="entry name" value="HAMP"/>
    <property type="match status" value="1"/>
</dbReference>
<dbReference type="SUPFAM" id="SSF158472">
    <property type="entry name" value="HAMP domain-like"/>
    <property type="match status" value="1"/>
</dbReference>
<dbReference type="GO" id="GO:0005524">
    <property type="term" value="F:ATP binding"/>
    <property type="evidence" value="ECO:0007669"/>
    <property type="project" value="UniProtKB-KW"/>
</dbReference>
<keyword evidence="10" id="KW-0067">ATP-binding</keyword>
<dbReference type="SMART" id="SM00304">
    <property type="entry name" value="HAMP"/>
    <property type="match status" value="1"/>
</dbReference>
<dbReference type="InterPro" id="IPR003660">
    <property type="entry name" value="HAMP_dom"/>
</dbReference>
<evidence type="ECO:0000256" key="7">
    <source>
        <dbReference type="ARBA" id="ARBA00022692"/>
    </source>
</evidence>
<dbReference type="InterPro" id="IPR003594">
    <property type="entry name" value="HATPase_dom"/>
</dbReference>
<evidence type="ECO:0000256" key="5">
    <source>
        <dbReference type="ARBA" id="ARBA00022553"/>
    </source>
</evidence>
<dbReference type="GO" id="GO:0000155">
    <property type="term" value="F:phosphorelay sensor kinase activity"/>
    <property type="evidence" value="ECO:0007669"/>
    <property type="project" value="InterPro"/>
</dbReference>
<dbReference type="InterPro" id="IPR003661">
    <property type="entry name" value="HisK_dim/P_dom"/>
</dbReference>
<dbReference type="InterPro" id="IPR050428">
    <property type="entry name" value="TCS_sensor_his_kinase"/>
</dbReference>
<evidence type="ECO:0000313" key="17">
    <source>
        <dbReference type="EMBL" id="TYS48589.1"/>
    </source>
</evidence>
<dbReference type="EC" id="2.7.13.3" evidence="3"/>
<name>A0A5D4RD56_9BACI</name>
<keyword evidence="5" id="KW-0597">Phosphoprotein</keyword>
<evidence type="ECO:0000256" key="9">
    <source>
        <dbReference type="ARBA" id="ARBA00022777"/>
    </source>
</evidence>
<dbReference type="GO" id="GO:0005886">
    <property type="term" value="C:plasma membrane"/>
    <property type="evidence" value="ECO:0007669"/>
    <property type="project" value="UniProtKB-SubCell"/>
</dbReference>
<dbReference type="InterPro" id="IPR004358">
    <property type="entry name" value="Sig_transdc_His_kin-like_C"/>
</dbReference>
<keyword evidence="11 14" id="KW-1133">Transmembrane helix</keyword>
<evidence type="ECO:0000256" key="4">
    <source>
        <dbReference type="ARBA" id="ARBA00022475"/>
    </source>
</evidence>
<dbReference type="Proteomes" id="UP000322139">
    <property type="component" value="Unassembled WGS sequence"/>
</dbReference>
<dbReference type="FunFam" id="3.30.565.10:FF:000006">
    <property type="entry name" value="Sensor histidine kinase WalK"/>
    <property type="match status" value="1"/>
</dbReference>
<evidence type="ECO:0000313" key="18">
    <source>
        <dbReference type="Proteomes" id="UP000322139"/>
    </source>
</evidence>
<proteinExistence type="predicted"/>
<protein>
    <recommendedName>
        <fullName evidence="3">histidine kinase</fullName>
        <ecNumber evidence="3">2.7.13.3</ecNumber>
    </recommendedName>
</protein>
<comment type="subcellular location">
    <subcellularLocation>
        <location evidence="2">Cell membrane</location>
        <topology evidence="2">Multi-pass membrane protein</topology>
    </subcellularLocation>
</comment>
<dbReference type="InterPro" id="IPR036890">
    <property type="entry name" value="HATPase_C_sf"/>
</dbReference>
<feature type="domain" description="Histidine kinase" evidence="15">
    <location>
        <begin position="237"/>
        <end position="446"/>
    </location>
</feature>
<dbReference type="EMBL" id="VTER01000005">
    <property type="protein sequence ID" value="TYS48589.1"/>
    <property type="molecule type" value="Genomic_DNA"/>
</dbReference>
<keyword evidence="9 17" id="KW-0418">Kinase</keyword>
<gene>
    <name evidence="17" type="ORF">FZD51_10745</name>
</gene>
<reference evidence="17 18" key="1">
    <citation type="submission" date="2019-08" db="EMBL/GenBank/DDBJ databases">
        <title>Bacillus genomes from the desert of Cuatro Cienegas, Coahuila.</title>
        <authorList>
            <person name="Olmedo-Alvarez G."/>
        </authorList>
    </citation>
    <scope>NUCLEOTIDE SEQUENCE [LARGE SCALE GENOMIC DNA]</scope>
    <source>
        <strain evidence="17 18">CH446_14T</strain>
    </source>
</reference>
<dbReference type="InterPro" id="IPR005467">
    <property type="entry name" value="His_kinase_dom"/>
</dbReference>